<evidence type="ECO:0000256" key="1">
    <source>
        <dbReference type="SAM" id="Phobius"/>
    </source>
</evidence>
<keyword evidence="1" id="KW-0472">Membrane</keyword>
<dbReference type="PROSITE" id="PS51746">
    <property type="entry name" value="PPM_2"/>
    <property type="match status" value="1"/>
</dbReference>
<sequence>MDRNYFGLTDTGKVRSNNEDTFIAEKISGTDFVLACVIDGVGGYTGGEVAAAIARKTILELMDMPEGDISQLMQTAITEANDQILAAKQQNKELEDMACVLTIALADLKNNKFYYAHVGDTRLYLLRDHSLIKISKDQSFVGFMEDSGRLTEEQAMQHPKRNEINKALGFAGNIGVQDDYIETGHSPFLPGDLILLCSDGLSDMVNKEGIMNVLLKDLTLEQKSTELIDVANANGGRDNITVVLVKNDKAAFVHEATKPISQLKKKKTVTIVPATSHPIEEKAALKTDLVTIKEQSPKRSNKLNPLLFFIGFLILAAIVYFFWKQSNTNATTEGNQITDSTANAKNSQAFKLQDTLNKLKGNILILDTAIFKSPILISEPIKIHRDSLYLKAENNLVIKSDTGYKGPAFLIAPTNKSTLLENFTLENFDDVSSLQKKGVLLKNVQFIKTDPQIK</sequence>
<dbReference type="EMBL" id="FWYB01000013">
    <property type="protein sequence ID" value="SMD10554.1"/>
    <property type="molecule type" value="Genomic_DNA"/>
</dbReference>
<reference evidence="3 4" key="1">
    <citation type="submission" date="2017-04" db="EMBL/GenBank/DDBJ databases">
        <authorList>
            <person name="Afonso C.L."/>
            <person name="Miller P.J."/>
            <person name="Scott M.A."/>
            <person name="Spackman E."/>
            <person name="Goraichik I."/>
            <person name="Dimitrov K.M."/>
            <person name="Suarez D.L."/>
            <person name="Swayne D.E."/>
        </authorList>
    </citation>
    <scope>NUCLEOTIDE SEQUENCE [LARGE SCALE GENOMIC DNA]</scope>
    <source>
        <strain evidence="3 4">DSM 19625</strain>
    </source>
</reference>
<gene>
    <name evidence="3" type="ORF">SAMN04488101_113125</name>
</gene>
<evidence type="ECO:0000313" key="4">
    <source>
        <dbReference type="Proteomes" id="UP000192678"/>
    </source>
</evidence>
<evidence type="ECO:0000313" key="3">
    <source>
        <dbReference type="EMBL" id="SMD10554.1"/>
    </source>
</evidence>
<name>A0A1W2ELL3_9SPHI</name>
<evidence type="ECO:0000259" key="2">
    <source>
        <dbReference type="PROSITE" id="PS51746"/>
    </source>
</evidence>
<accession>A0A1W2ELL3</accession>
<keyword evidence="1" id="KW-1133">Transmembrane helix</keyword>
<dbReference type="SMART" id="SM00332">
    <property type="entry name" value="PP2Cc"/>
    <property type="match status" value="1"/>
</dbReference>
<dbReference type="OrthoDB" id="9801841at2"/>
<dbReference type="CDD" id="cd00143">
    <property type="entry name" value="PP2Cc"/>
    <property type="match status" value="1"/>
</dbReference>
<proteinExistence type="predicted"/>
<protein>
    <submittedName>
        <fullName evidence="3">Serine/threonine protein phosphatase PrpC</fullName>
    </submittedName>
</protein>
<dbReference type="SMART" id="SM00331">
    <property type="entry name" value="PP2C_SIG"/>
    <property type="match status" value="1"/>
</dbReference>
<keyword evidence="4" id="KW-1185">Reference proteome</keyword>
<dbReference type="Pfam" id="PF13672">
    <property type="entry name" value="PP2C_2"/>
    <property type="match status" value="1"/>
</dbReference>
<dbReference type="RefSeq" id="WP_084291263.1">
    <property type="nucleotide sequence ID" value="NZ_FWYB01000013.1"/>
</dbReference>
<organism evidence="3 4">
    <name type="scientific">Pedobacter nyackensis</name>
    <dbReference type="NCBI Taxonomy" id="475255"/>
    <lineage>
        <taxon>Bacteria</taxon>
        <taxon>Pseudomonadati</taxon>
        <taxon>Bacteroidota</taxon>
        <taxon>Sphingobacteriia</taxon>
        <taxon>Sphingobacteriales</taxon>
        <taxon>Sphingobacteriaceae</taxon>
        <taxon>Pedobacter</taxon>
    </lineage>
</organism>
<dbReference type="Gene3D" id="3.60.40.10">
    <property type="entry name" value="PPM-type phosphatase domain"/>
    <property type="match status" value="1"/>
</dbReference>
<dbReference type="InterPro" id="IPR036457">
    <property type="entry name" value="PPM-type-like_dom_sf"/>
</dbReference>
<dbReference type="STRING" id="475255.SAMN04488101_113125"/>
<dbReference type="SUPFAM" id="SSF81606">
    <property type="entry name" value="PP2C-like"/>
    <property type="match status" value="1"/>
</dbReference>
<dbReference type="AlphaFoldDB" id="A0A1W2ELL3"/>
<dbReference type="InterPro" id="IPR001932">
    <property type="entry name" value="PPM-type_phosphatase-like_dom"/>
</dbReference>
<feature type="domain" description="PPM-type phosphatase" evidence="2">
    <location>
        <begin position="5"/>
        <end position="247"/>
    </location>
</feature>
<feature type="transmembrane region" description="Helical" evidence="1">
    <location>
        <begin position="303"/>
        <end position="323"/>
    </location>
</feature>
<dbReference type="Proteomes" id="UP000192678">
    <property type="component" value="Unassembled WGS sequence"/>
</dbReference>
<keyword evidence="1" id="KW-0812">Transmembrane</keyword>